<keyword evidence="2" id="KW-1185">Reference proteome</keyword>
<name>A0AAE3RCR4_9BACT</name>
<reference evidence="1" key="1">
    <citation type="submission" date="2023-05" db="EMBL/GenBank/DDBJ databases">
        <authorList>
            <person name="Zhang X."/>
        </authorList>
    </citation>
    <scope>NUCLEOTIDE SEQUENCE</scope>
    <source>
        <strain evidence="1">BD1B2-1</strain>
    </source>
</reference>
<gene>
    <name evidence="1" type="ORF">QNI22_34875</name>
</gene>
<organism evidence="1 2">
    <name type="scientific">Xanthocytophaga agilis</name>
    <dbReference type="NCBI Taxonomy" id="3048010"/>
    <lineage>
        <taxon>Bacteria</taxon>
        <taxon>Pseudomonadati</taxon>
        <taxon>Bacteroidota</taxon>
        <taxon>Cytophagia</taxon>
        <taxon>Cytophagales</taxon>
        <taxon>Rhodocytophagaceae</taxon>
        <taxon>Xanthocytophaga</taxon>
    </lineage>
</organism>
<protein>
    <submittedName>
        <fullName evidence="1">Uncharacterized protein</fullName>
    </submittedName>
</protein>
<sequence length="123" mass="14035">MFISSDPESVEGNLGANVFYELLTQHWQPAFSQKSNKIKLTIELSLEIDAIIRLHIFSYDIVVKEWQNNSSIEYQIKLAIGNLLFDAGAIHHLPFDYEKMDELIDACVAAAKIYYPTQPVESE</sequence>
<comment type="caution">
    <text evidence="1">The sequence shown here is derived from an EMBL/GenBank/DDBJ whole genome shotgun (WGS) entry which is preliminary data.</text>
</comment>
<dbReference type="RefSeq" id="WP_314518433.1">
    <property type="nucleotide sequence ID" value="NZ_JASJOU010000018.1"/>
</dbReference>
<accession>A0AAE3RCR4</accession>
<dbReference type="EMBL" id="JASJOU010000018">
    <property type="protein sequence ID" value="MDJ1505894.1"/>
    <property type="molecule type" value="Genomic_DNA"/>
</dbReference>
<proteinExistence type="predicted"/>
<evidence type="ECO:0000313" key="2">
    <source>
        <dbReference type="Proteomes" id="UP001232063"/>
    </source>
</evidence>
<evidence type="ECO:0000313" key="1">
    <source>
        <dbReference type="EMBL" id="MDJ1505894.1"/>
    </source>
</evidence>
<dbReference type="AlphaFoldDB" id="A0AAE3RCR4"/>
<dbReference type="Proteomes" id="UP001232063">
    <property type="component" value="Unassembled WGS sequence"/>
</dbReference>